<dbReference type="PANTHER" id="PTHR12479">
    <property type="entry name" value="LYSOSOMAL-ASSOCIATED TRANSMEMBRANE PROTEIN"/>
    <property type="match status" value="1"/>
</dbReference>
<reference evidence="7" key="1">
    <citation type="submission" date="2016-01" db="EMBL/GenBank/DDBJ databases">
        <title>Reference transcriptome for the parasite Schistocephalus solidus: insights into the molecular evolution of parasitism.</title>
        <authorList>
            <person name="Hebert F.O."/>
            <person name="Grambauer S."/>
            <person name="Barber I."/>
            <person name="Landry C.R."/>
            <person name="Aubin-Horth N."/>
        </authorList>
    </citation>
    <scope>NUCLEOTIDE SEQUENCE</scope>
</reference>
<feature type="transmembrane region" description="Helical" evidence="6">
    <location>
        <begin position="279"/>
        <end position="302"/>
    </location>
</feature>
<feature type="transmembrane region" description="Helical" evidence="6">
    <location>
        <begin position="224"/>
        <end position="246"/>
    </location>
</feature>
<evidence type="ECO:0000256" key="2">
    <source>
        <dbReference type="ARBA" id="ARBA00022692"/>
    </source>
</evidence>
<protein>
    <submittedName>
        <fullName evidence="7">Tetraspanning orphan receptor</fullName>
    </submittedName>
</protein>
<name>A0A0X3PL85_SCHSO</name>
<feature type="transmembrane region" description="Helical" evidence="6">
    <location>
        <begin position="197"/>
        <end position="218"/>
    </location>
</feature>
<dbReference type="GO" id="GO:0005765">
    <property type="term" value="C:lysosomal membrane"/>
    <property type="evidence" value="ECO:0007669"/>
    <property type="project" value="TreeGrafter"/>
</dbReference>
<evidence type="ECO:0000256" key="5">
    <source>
        <dbReference type="SAM" id="MobiDB-lite"/>
    </source>
</evidence>
<feature type="transmembrane region" description="Helical" evidence="6">
    <location>
        <begin position="27"/>
        <end position="48"/>
    </location>
</feature>
<organism evidence="7">
    <name type="scientific">Schistocephalus solidus</name>
    <name type="common">Tapeworm</name>
    <dbReference type="NCBI Taxonomy" id="70667"/>
    <lineage>
        <taxon>Eukaryota</taxon>
        <taxon>Metazoa</taxon>
        <taxon>Spiralia</taxon>
        <taxon>Lophotrochozoa</taxon>
        <taxon>Platyhelminthes</taxon>
        <taxon>Cestoda</taxon>
        <taxon>Eucestoda</taxon>
        <taxon>Diphyllobothriidea</taxon>
        <taxon>Diphyllobothriidae</taxon>
        <taxon>Schistocephalus</taxon>
    </lineage>
</organism>
<dbReference type="InterPro" id="IPR051115">
    <property type="entry name" value="LAPTM_transporter"/>
</dbReference>
<sequence>MTIMAPGVRDSQFRCCFYLHVRTGTVILGILHILLQLIVVSTLLVAALKQDMVALNTPSTPFPCPQRKPPSDILYMMMHIVPGFTIFHKSHSDSTARFRDVKTDGDSLLDPSGLKSSPSGLSSFLNLVETETPPSALTGQSKTVAATQADDASSKTVAAAVAAVEGDALKNEPLNQASAEEQDSNSRRCLERHSNPYFSLCLALLSLAFGYLLVHGVISRQPAHLLPFFCLQVFDFVVALICMLGYMSSASNIGHWLRDKINNNPHFKDHPVTMHPTSIALIMISTSCLILAFKAYCIGMVWDCHRYLLLSNRLGPLRGTNARRLPFFWSAVFRRGFPSTEEVDVDLETNPREATSVFAGPLPTEPLAESALPKYEEALNTPANAYAPPPYFPNPSKEAEATPEKSQK</sequence>
<evidence type="ECO:0000256" key="6">
    <source>
        <dbReference type="SAM" id="Phobius"/>
    </source>
</evidence>
<dbReference type="AlphaFoldDB" id="A0A0X3PL85"/>
<proteinExistence type="predicted"/>
<keyword evidence="3 6" id="KW-1133">Transmembrane helix</keyword>
<evidence type="ECO:0000256" key="3">
    <source>
        <dbReference type="ARBA" id="ARBA00022989"/>
    </source>
</evidence>
<feature type="region of interest" description="Disordered" evidence="5">
    <location>
        <begin position="379"/>
        <end position="408"/>
    </location>
</feature>
<accession>A0A0X3PL85</accession>
<evidence type="ECO:0000313" key="7">
    <source>
        <dbReference type="EMBL" id="JAP52685.1"/>
    </source>
</evidence>
<comment type="subcellular location">
    <subcellularLocation>
        <location evidence="1">Endomembrane system</location>
        <topology evidence="1">Multi-pass membrane protein</topology>
    </subcellularLocation>
</comment>
<keyword evidence="7" id="KW-0675">Receptor</keyword>
<gene>
    <name evidence="7" type="primary">TOR</name>
    <name evidence="7" type="ORF">TR131367</name>
</gene>
<feature type="compositionally biased region" description="Basic and acidic residues" evidence="5">
    <location>
        <begin position="397"/>
        <end position="408"/>
    </location>
</feature>
<dbReference type="EMBL" id="GEEE01010540">
    <property type="protein sequence ID" value="JAP52685.1"/>
    <property type="molecule type" value="Transcribed_RNA"/>
</dbReference>
<dbReference type="PANTHER" id="PTHR12479:SF10">
    <property type="entry name" value="LYSOSOMAL-ASSOCIATED TRANSMEMBRANE PROTEIN"/>
    <property type="match status" value="1"/>
</dbReference>
<keyword evidence="2 6" id="KW-0812">Transmembrane</keyword>
<keyword evidence="4 6" id="KW-0472">Membrane</keyword>
<dbReference type="GO" id="GO:0012505">
    <property type="term" value="C:endomembrane system"/>
    <property type="evidence" value="ECO:0007669"/>
    <property type="project" value="UniProtKB-SubCell"/>
</dbReference>
<evidence type="ECO:0000256" key="4">
    <source>
        <dbReference type="ARBA" id="ARBA00023136"/>
    </source>
</evidence>
<evidence type="ECO:0000256" key="1">
    <source>
        <dbReference type="ARBA" id="ARBA00004127"/>
    </source>
</evidence>